<dbReference type="InterPro" id="IPR015884">
    <property type="entry name" value="Malic_enzyme_CS"/>
</dbReference>
<evidence type="ECO:0000313" key="7">
    <source>
        <dbReference type="EMBL" id="ADN35859.1"/>
    </source>
</evidence>
<dbReference type="InterPro" id="IPR036291">
    <property type="entry name" value="NAD(P)-bd_dom_sf"/>
</dbReference>
<gene>
    <name evidence="7" type="ordered locus">Mpet_1092</name>
</gene>
<dbReference type="Gene3D" id="3.40.50.10380">
    <property type="entry name" value="Malic enzyme, N-terminal domain"/>
    <property type="match status" value="1"/>
</dbReference>
<dbReference type="KEGG" id="mpi:Mpet_1092"/>
<dbReference type="GO" id="GO:0006108">
    <property type="term" value="P:malate metabolic process"/>
    <property type="evidence" value="ECO:0007669"/>
    <property type="project" value="TreeGrafter"/>
</dbReference>
<evidence type="ECO:0000256" key="1">
    <source>
        <dbReference type="ARBA" id="ARBA00001936"/>
    </source>
</evidence>
<dbReference type="Proteomes" id="UP000006565">
    <property type="component" value="Chromosome"/>
</dbReference>
<dbReference type="PANTHER" id="PTHR23406">
    <property type="entry name" value="MALIC ENZYME-RELATED"/>
    <property type="match status" value="1"/>
</dbReference>
<evidence type="ECO:0000259" key="5">
    <source>
        <dbReference type="SMART" id="SM00919"/>
    </source>
</evidence>
<keyword evidence="4" id="KW-0520">NAD</keyword>
<comment type="cofactor">
    <cofactor evidence="1">
        <name>Mn(2+)</name>
        <dbReference type="ChEBI" id="CHEBI:29035"/>
    </cofactor>
</comment>
<dbReference type="EMBL" id="CP002117">
    <property type="protein sequence ID" value="ADN35859.1"/>
    <property type="molecule type" value="Genomic_DNA"/>
</dbReference>
<dbReference type="NCBIfam" id="NF010052">
    <property type="entry name" value="PRK13529.1"/>
    <property type="match status" value="1"/>
</dbReference>
<dbReference type="Gene3D" id="3.40.50.720">
    <property type="entry name" value="NAD(P)-binding Rossmann-like Domain"/>
    <property type="match status" value="1"/>
</dbReference>
<dbReference type="GO" id="GO:0046872">
    <property type="term" value="F:metal ion binding"/>
    <property type="evidence" value="ECO:0007669"/>
    <property type="project" value="UniProtKB-KW"/>
</dbReference>
<dbReference type="InterPro" id="IPR012301">
    <property type="entry name" value="Malic_N_dom"/>
</dbReference>
<evidence type="ECO:0000313" key="8">
    <source>
        <dbReference type="Proteomes" id="UP000006565"/>
    </source>
</evidence>
<dbReference type="PIRSF" id="PIRSF000106">
    <property type="entry name" value="ME"/>
    <property type="match status" value="1"/>
</dbReference>
<dbReference type="PROSITE" id="PS00331">
    <property type="entry name" value="MALIC_ENZYMES"/>
    <property type="match status" value="1"/>
</dbReference>
<evidence type="ECO:0000256" key="2">
    <source>
        <dbReference type="ARBA" id="ARBA00008785"/>
    </source>
</evidence>
<dbReference type="HOGENOM" id="CLU_011405_5_2_2"/>
<dbReference type="PRINTS" id="PR00072">
    <property type="entry name" value="MALOXRDTASE"/>
</dbReference>
<dbReference type="InterPro" id="IPR037062">
    <property type="entry name" value="Malic_N_dom_sf"/>
</dbReference>
<reference evidence="7 8" key="1">
    <citation type="journal article" date="2010" name="Stand. Genomic Sci.">
        <title>Complete genome sequence of Methanoplanus petrolearius type strain (SEBR 4847).</title>
        <authorList>
            <person name="Brambilla E."/>
            <person name="Djao O.D."/>
            <person name="Daligault H."/>
            <person name="Lapidus A."/>
            <person name="Lucas S."/>
            <person name="Hammon N."/>
            <person name="Nolan M."/>
            <person name="Tice H."/>
            <person name="Cheng J.F."/>
            <person name="Han C."/>
            <person name="Tapia R."/>
            <person name="Goodwin L."/>
            <person name="Pitluck S."/>
            <person name="Liolios K."/>
            <person name="Ivanova N."/>
            <person name="Mavromatis K."/>
            <person name="Mikhailova N."/>
            <person name="Pati A."/>
            <person name="Chen A."/>
            <person name="Palaniappan K."/>
            <person name="Land M."/>
            <person name="Hauser L."/>
            <person name="Chang Y.J."/>
            <person name="Jeffries C.D."/>
            <person name="Rohde M."/>
            <person name="Spring S."/>
            <person name="Sikorski J."/>
            <person name="Goker M."/>
            <person name="Woyke T."/>
            <person name="Bristow J."/>
            <person name="Eisen J.A."/>
            <person name="Markowitz V."/>
            <person name="Hugenholtz P."/>
            <person name="Kyrpides N.C."/>
            <person name="Klenk H.P."/>
        </authorList>
    </citation>
    <scope>NUCLEOTIDE SEQUENCE [LARGE SCALE GENOMIC DNA]</scope>
    <source>
        <strain evidence="8">DSM 11571 / OCM 486 / SEBR 4847</strain>
    </source>
</reference>
<feature type="domain" description="Malic enzyme N-terminal" evidence="6">
    <location>
        <begin position="87"/>
        <end position="269"/>
    </location>
</feature>
<dbReference type="InterPro" id="IPR001891">
    <property type="entry name" value="Malic_OxRdtase"/>
</dbReference>
<dbReference type="GO" id="GO:0004470">
    <property type="term" value="F:malic enzyme activity"/>
    <property type="evidence" value="ECO:0007669"/>
    <property type="project" value="InterPro"/>
</dbReference>
<dbReference type="InterPro" id="IPR012302">
    <property type="entry name" value="Malic_NAD-bd"/>
</dbReference>
<accession>E1RKK6</accession>
<dbReference type="SMART" id="SM01274">
    <property type="entry name" value="malic"/>
    <property type="match status" value="1"/>
</dbReference>
<comment type="similarity">
    <text evidence="2">Belongs to the malic enzymes family.</text>
</comment>
<dbReference type="GO" id="GO:0005829">
    <property type="term" value="C:cytosol"/>
    <property type="evidence" value="ECO:0007669"/>
    <property type="project" value="TreeGrafter"/>
</dbReference>
<sequence length="578" mass="63364">MSKRKFTVERKTTGDVYHVTARGREVLSEPLLNRGIAFTEEQREQLEIKGLIAYGKATLEEQAERVWEQVSAEPTPLLKNIALTAMHDRNEVLFYRTICDHMHETFPLIYDPVIGEAIEKHSHIYRRPRGIYLSIDDPESIETAFDNLGLGTGDVDIIACSDAEEILGIGDWGVAGVDIVIGKLAVYTAAAGIHPARVVPVGLDVGTDRRELLEDNLYMGCRHPRIRGEKYDAFIDKFVSVVKKRFPGSFLHWEDFGPGNARRLINKYRQSFCTFNDDMQGTGAITLAGILSGCRVTGVPIRNQRVVVFGAGTAGVGIADQIRDAMVQAGLSHEDATSQIWCLASHGLLYQGMPKGMRDFQESFARPENEMSRFNKEKDGSISLAEVVRIVKPTILIGTSTRPGAFTEEIVKDMASHCERPMIFPLSNPTELHEAKPVDLIRWTKGKALVATGAPFAPVTYNGVTYVIPQANNAMLYPGLGLGIVTCKAKLVTDGMIAAAAEAVSEMSDVSGAGAPLLPMVSDLRRVSAIVAQKVIEKAIEEKVATLIPEDIESIVAQAMWQPVYPEIVVEDSGGENE</sequence>
<dbReference type="RefSeq" id="WP_013329037.1">
    <property type="nucleotide sequence ID" value="NC_014507.1"/>
</dbReference>
<dbReference type="SUPFAM" id="SSF51735">
    <property type="entry name" value="NAD(P)-binding Rossmann-fold domains"/>
    <property type="match status" value="1"/>
</dbReference>
<dbReference type="CDD" id="cd05312">
    <property type="entry name" value="NAD_bind_1_malic_enz"/>
    <property type="match status" value="1"/>
</dbReference>
<dbReference type="AlphaFoldDB" id="E1RKK6"/>
<dbReference type="FunFam" id="3.40.50.720:FF:000182">
    <property type="entry name" value="NAD-dependent malic enzyme"/>
    <property type="match status" value="1"/>
</dbReference>
<name>E1RKK6_METP4</name>
<evidence type="ECO:0000256" key="4">
    <source>
        <dbReference type="ARBA" id="ARBA00023027"/>
    </source>
</evidence>
<evidence type="ECO:0000259" key="6">
    <source>
        <dbReference type="SMART" id="SM01274"/>
    </source>
</evidence>
<organism evidence="7 8">
    <name type="scientific">Methanolacinia petrolearia (strain DSM 11571 / OCM 486 / SEBR 4847)</name>
    <name type="common">Methanoplanus petrolearius</name>
    <dbReference type="NCBI Taxonomy" id="679926"/>
    <lineage>
        <taxon>Archaea</taxon>
        <taxon>Methanobacteriati</taxon>
        <taxon>Methanobacteriota</taxon>
        <taxon>Stenosarchaea group</taxon>
        <taxon>Methanomicrobia</taxon>
        <taxon>Methanomicrobiales</taxon>
        <taxon>Methanomicrobiaceae</taxon>
        <taxon>Methanolacinia</taxon>
    </lineage>
</organism>
<dbReference type="SMART" id="SM00919">
    <property type="entry name" value="Malic_M"/>
    <property type="match status" value="1"/>
</dbReference>
<keyword evidence="8" id="KW-1185">Reference proteome</keyword>
<keyword evidence="3" id="KW-0479">Metal-binding</keyword>
<dbReference type="OrthoDB" id="45556at2157"/>
<dbReference type="Pfam" id="PF00390">
    <property type="entry name" value="malic"/>
    <property type="match status" value="1"/>
</dbReference>
<dbReference type="SUPFAM" id="SSF53223">
    <property type="entry name" value="Aminoacid dehydrogenase-like, N-terminal domain"/>
    <property type="match status" value="1"/>
</dbReference>
<dbReference type="eggNOG" id="arCOG00853">
    <property type="taxonomic scope" value="Archaea"/>
</dbReference>
<evidence type="ECO:0000256" key="3">
    <source>
        <dbReference type="ARBA" id="ARBA00022723"/>
    </source>
</evidence>
<proteinExistence type="inferred from homology"/>
<dbReference type="GO" id="GO:0051287">
    <property type="term" value="F:NAD binding"/>
    <property type="evidence" value="ECO:0007669"/>
    <property type="project" value="InterPro"/>
</dbReference>
<dbReference type="Pfam" id="PF03949">
    <property type="entry name" value="Malic_M"/>
    <property type="match status" value="1"/>
</dbReference>
<protein>
    <submittedName>
        <fullName evidence="7">Malic protein NAD-binding protein</fullName>
    </submittedName>
</protein>
<feature type="domain" description="Malic enzyme NAD-binding" evidence="5">
    <location>
        <begin position="279"/>
        <end position="540"/>
    </location>
</feature>
<dbReference type="PANTHER" id="PTHR23406:SF34">
    <property type="entry name" value="NAD-DEPENDENT MALIC ENZYME, MITOCHONDRIAL"/>
    <property type="match status" value="1"/>
</dbReference>
<dbReference type="GO" id="GO:0016616">
    <property type="term" value="F:oxidoreductase activity, acting on the CH-OH group of donors, NAD or NADP as acceptor"/>
    <property type="evidence" value="ECO:0007669"/>
    <property type="project" value="InterPro"/>
</dbReference>
<dbReference type="STRING" id="679926.Mpet_1092"/>
<dbReference type="InterPro" id="IPR046346">
    <property type="entry name" value="Aminoacid_DH-like_N_sf"/>
</dbReference>
<dbReference type="GeneID" id="9743557"/>